<dbReference type="SUPFAM" id="SSF52540">
    <property type="entry name" value="P-loop containing nucleoside triphosphate hydrolases"/>
    <property type="match status" value="1"/>
</dbReference>
<feature type="domain" description="AAA+ ATPase" evidence="8">
    <location>
        <begin position="84"/>
        <end position="201"/>
    </location>
</feature>
<dbReference type="InterPro" id="IPR003593">
    <property type="entry name" value="AAA+_ATPase"/>
</dbReference>
<dbReference type="FunFam" id="1.20.272.10:FF:000001">
    <property type="entry name" value="Putative AAA family ATPase"/>
    <property type="match status" value="1"/>
</dbReference>
<evidence type="ECO:0000313" key="9">
    <source>
        <dbReference type="EMBL" id="MDC7226878.1"/>
    </source>
</evidence>
<sequence length="808" mass="89974">MTEIKSISYRSSVAVELTDITESILLAQPHTIIYTSAMELFSQTDSKEAPLAFRMRPRNMDEFIGQDHIAGPGRLLRRIIQADRMSSIIFYGPPGTGKTTLARVIANTTSSSFITMNAVLDGVKNLRDAIAEAQNHRDLYDRKTILFVDEVHRWNKSQQDALLPWVENGTVILIGATTENPYFEVNKALVSRSRIFQLKPLTPKNLHDIAMQAVNDVARGYGRVDVKFVDGALEHLIETSNGDARSLLNAVELAVETSADIFPPAPDSPITVNMETAEESIQKKALLYDKEGDYHYDTISAFIKSIRGSDPDAALYWLATMVRAGEEPRYIFRRMLISASEDVGLADPQALGVVEAAAAAFDRVGLPEGRFHLTQAALYLATAPKSNTTLSFFDALGAVEQEFAKEVPNHLKDAGRDREGFGHGDGYLYPHAYKDHWVAQQYLPTGLQGRMFYEPSGQGYEAAVRERLLRQREIQLAVVTEDQTSEVLTFSPPDKGAERWLYRLNRESGRTLTTIRDRVFDKIDSERPAADAHVTGSGQAGEQHQRVAEEQPAGINRHDCLLVLEPAVPVFLWEAVRRTPEGSVYYLPAGERVAEICRHYAESLPLESRPIELPPGSCEADIKEFLPEGLLFETILCRDRLTSSVDRIEKLKIAGELLKPGGCLVINQFIPTMAQRISDLPELAILESNQGLLSALRSAEEDLYNSKSNPLVNWNAGNLISDIAKAGFSTDERIEQSTYLIEEKRPISSQQILKWFDSDANGYGGILSGKLPQAEFEKLRTITAEALNGKIVSWNLNFILLRAVKKIK</sequence>
<evidence type="ECO:0000256" key="3">
    <source>
        <dbReference type="ARBA" id="ARBA00020776"/>
    </source>
</evidence>
<dbReference type="InterPro" id="IPR027417">
    <property type="entry name" value="P-loop_NTPase"/>
</dbReference>
<evidence type="ECO:0000313" key="10">
    <source>
        <dbReference type="Proteomes" id="UP001221217"/>
    </source>
</evidence>
<evidence type="ECO:0000256" key="2">
    <source>
        <dbReference type="ARBA" id="ARBA00008959"/>
    </source>
</evidence>
<accession>A0AAJ1MJ02</accession>
<keyword evidence="4" id="KW-0235">DNA replication</keyword>
<protein>
    <recommendedName>
        <fullName evidence="3">Replication-associated recombination protein A</fullName>
    </recommendedName>
</protein>
<dbReference type="InterPro" id="IPR032423">
    <property type="entry name" value="AAA_assoc_2"/>
</dbReference>
<dbReference type="NCBIfam" id="NF009881">
    <property type="entry name" value="PRK13341.1-2"/>
    <property type="match status" value="1"/>
</dbReference>
<dbReference type="CDD" id="cd18139">
    <property type="entry name" value="HLD_clamp_RarA"/>
    <property type="match status" value="1"/>
</dbReference>
<dbReference type="GO" id="GO:0008047">
    <property type="term" value="F:enzyme activator activity"/>
    <property type="evidence" value="ECO:0007669"/>
    <property type="project" value="TreeGrafter"/>
</dbReference>
<evidence type="ECO:0000259" key="8">
    <source>
        <dbReference type="SMART" id="SM00382"/>
    </source>
</evidence>
<dbReference type="InterPro" id="IPR008921">
    <property type="entry name" value="DNA_pol3_clamp-load_cplx_C"/>
</dbReference>
<dbReference type="EMBL" id="JAQQAL010000018">
    <property type="protein sequence ID" value="MDC7226878.1"/>
    <property type="molecule type" value="Genomic_DNA"/>
</dbReference>
<keyword evidence="6" id="KW-0067">ATP-binding</keyword>
<evidence type="ECO:0000256" key="7">
    <source>
        <dbReference type="SAM" id="MobiDB-lite"/>
    </source>
</evidence>
<evidence type="ECO:0000256" key="5">
    <source>
        <dbReference type="ARBA" id="ARBA00022741"/>
    </source>
</evidence>
<dbReference type="Gene3D" id="1.20.272.10">
    <property type="match status" value="1"/>
</dbReference>
<dbReference type="PANTHER" id="PTHR13779:SF7">
    <property type="entry name" value="ATPASE WRNIP1"/>
    <property type="match status" value="1"/>
</dbReference>
<dbReference type="Gene3D" id="3.40.50.300">
    <property type="entry name" value="P-loop containing nucleotide triphosphate hydrolases"/>
    <property type="match status" value="1"/>
</dbReference>
<dbReference type="CDD" id="cd00009">
    <property type="entry name" value="AAA"/>
    <property type="match status" value="1"/>
</dbReference>
<organism evidence="9 10">
    <name type="scientific">Candidatus Thalassospirochaeta sargassi</name>
    <dbReference type="NCBI Taxonomy" id="3119039"/>
    <lineage>
        <taxon>Bacteria</taxon>
        <taxon>Pseudomonadati</taxon>
        <taxon>Spirochaetota</taxon>
        <taxon>Spirochaetia</taxon>
        <taxon>Spirochaetales</taxon>
        <taxon>Spirochaetaceae</taxon>
        <taxon>Candidatus Thalassospirochaeta</taxon>
    </lineage>
</organism>
<evidence type="ECO:0000256" key="4">
    <source>
        <dbReference type="ARBA" id="ARBA00022705"/>
    </source>
</evidence>
<dbReference type="GO" id="GO:0017116">
    <property type="term" value="F:single-stranded DNA helicase activity"/>
    <property type="evidence" value="ECO:0007669"/>
    <property type="project" value="TreeGrafter"/>
</dbReference>
<gene>
    <name evidence="9" type="ORF">PQJ61_08955</name>
</gene>
<dbReference type="SMART" id="SM00382">
    <property type="entry name" value="AAA"/>
    <property type="match status" value="1"/>
</dbReference>
<dbReference type="InterPro" id="IPR051314">
    <property type="entry name" value="AAA_ATPase_RarA/MGS1/WRNIP1"/>
</dbReference>
<dbReference type="GO" id="GO:0016887">
    <property type="term" value="F:ATP hydrolysis activity"/>
    <property type="evidence" value="ECO:0007669"/>
    <property type="project" value="InterPro"/>
</dbReference>
<dbReference type="SUPFAM" id="SSF53335">
    <property type="entry name" value="S-adenosyl-L-methionine-dependent methyltransferases"/>
    <property type="match status" value="1"/>
</dbReference>
<evidence type="ECO:0000256" key="1">
    <source>
        <dbReference type="ARBA" id="ARBA00002393"/>
    </source>
</evidence>
<dbReference type="AlphaFoldDB" id="A0AAJ1MJ02"/>
<dbReference type="NCBIfam" id="NF009883">
    <property type="entry name" value="PRK13341.1-4"/>
    <property type="match status" value="1"/>
</dbReference>
<name>A0AAJ1MJ02_9SPIO</name>
<comment type="function">
    <text evidence="1">DNA-dependent ATPase that plays important roles in cellular responses to stalled DNA replication processes.</text>
</comment>
<dbReference type="PANTHER" id="PTHR13779">
    <property type="entry name" value="WERNER HELICASE-INTERACTING PROTEIN 1 FAMILY MEMBER"/>
    <property type="match status" value="1"/>
</dbReference>
<dbReference type="SUPFAM" id="SSF48019">
    <property type="entry name" value="post-AAA+ oligomerization domain-like"/>
    <property type="match status" value="1"/>
</dbReference>
<dbReference type="Pfam" id="PF16193">
    <property type="entry name" value="AAA_assoc_2"/>
    <property type="match status" value="1"/>
</dbReference>
<evidence type="ECO:0000256" key="6">
    <source>
        <dbReference type="ARBA" id="ARBA00022840"/>
    </source>
</evidence>
<dbReference type="Proteomes" id="UP001221217">
    <property type="component" value="Unassembled WGS sequence"/>
</dbReference>
<feature type="region of interest" description="Disordered" evidence="7">
    <location>
        <begin position="528"/>
        <end position="550"/>
    </location>
</feature>
<comment type="similarity">
    <text evidence="2">Belongs to the AAA ATPase family. RarA/MGS1/WRNIP1 subfamily.</text>
</comment>
<dbReference type="Pfam" id="PF12002">
    <property type="entry name" value="MgsA_C"/>
    <property type="match status" value="1"/>
</dbReference>
<dbReference type="GO" id="GO:0006261">
    <property type="term" value="P:DNA-templated DNA replication"/>
    <property type="evidence" value="ECO:0007669"/>
    <property type="project" value="TreeGrafter"/>
</dbReference>
<dbReference type="GO" id="GO:0000731">
    <property type="term" value="P:DNA synthesis involved in DNA repair"/>
    <property type="evidence" value="ECO:0007669"/>
    <property type="project" value="TreeGrafter"/>
</dbReference>
<dbReference type="Gene3D" id="1.10.8.60">
    <property type="match status" value="1"/>
</dbReference>
<dbReference type="Gene3D" id="1.10.3710.10">
    <property type="entry name" value="DNA polymerase III clamp loader subunits, C-terminal domain"/>
    <property type="match status" value="1"/>
</dbReference>
<dbReference type="InterPro" id="IPR003959">
    <property type="entry name" value="ATPase_AAA_core"/>
</dbReference>
<comment type="caution">
    <text evidence="9">The sequence shown here is derived from an EMBL/GenBank/DDBJ whole genome shotgun (WGS) entry which is preliminary data.</text>
</comment>
<reference evidence="9 10" key="1">
    <citation type="submission" date="2022-12" db="EMBL/GenBank/DDBJ databases">
        <title>Metagenome assembled genome from gulf of manar.</title>
        <authorList>
            <person name="Kohli P."/>
            <person name="Pk S."/>
            <person name="Venkata Ramana C."/>
            <person name="Sasikala C."/>
        </authorList>
    </citation>
    <scope>NUCLEOTIDE SEQUENCE [LARGE SCALE GENOMIC DNA]</scope>
    <source>
        <strain evidence="9">JB008</strain>
    </source>
</reference>
<dbReference type="Pfam" id="PF00004">
    <property type="entry name" value="AAA"/>
    <property type="match status" value="1"/>
</dbReference>
<dbReference type="InterPro" id="IPR021886">
    <property type="entry name" value="MgsA_C"/>
</dbReference>
<dbReference type="GO" id="GO:0005524">
    <property type="term" value="F:ATP binding"/>
    <property type="evidence" value="ECO:0007669"/>
    <property type="project" value="UniProtKB-KW"/>
</dbReference>
<dbReference type="InterPro" id="IPR029063">
    <property type="entry name" value="SAM-dependent_MTases_sf"/>
</dbReference>
<dbReference type="GO" id="GO:0003677">
    <property type="term" value="F:DNA binding"/>
    <property type="evidence" value="ECO:0007669"/>
    <property type="project" value="InterPro"/>
</dbReference>
<dbReference type="FunFam" id="3.40.50.300:FF:000137">
    <property type="entry name" value="Replication-associated recombination protein A"/>
    <property type="match status" value="1"/>
</dbReference>
<keyword evidence="5" id="KW-0547">Nucleotide-binding</keyword>
<proteinExistence type="inferred from homology"/>